<dbReference type="GO" id="GO:0006351">
    <property type="term" value="P:DNA-templated transcription"/>
    <property type="evidence" value="ECO:0007669"/>
    <property type="project" value="InterPro"/>
</dbReference>
<dbReference type="InterPro" id="IPR051127">
    <property type="entry name" value="Fungal_SecMet_Regulators"/>
</dbReference>
<feature type="domain" description="Zn(2)-C6 fungal-type" evidence="6">
    <location>
        <begin position="18"/>
        <end position="49"/>
    </location>
</feature>
<dbReference type="SUPFAM" id="SSF57701">
    <property type="entry name" value="Zn2/Cys6 DNA-binding domain"/>
    <property type="match status" value="1"/>
</dbReference>
<dbReference type="Proteomes" id="UP000249363">
    <property type="component" value="Unassembled WGS sequence"/>
</dbReference>
<keyword evidence="4" id="KW-0804">Transcription</keyword>
<evidence type="ECO:0000256" key="4">
    <source>
        <dbReference type="ARBA" id="ARBA00023163"/>
    </source>
</evidence>
<organism evidence="7 8">
    <name type="scientific">Talaromyces amestolkiae</name>
    <dbReference type="NCBI Taxonomy" id="1196081"/>
    <lineage>
        <taxon>Eukaryota</taxon>
        <taxon>Fungi</taxon>
        <taxon>Dikarya</taxon>
        <taxon>Ascomycota</taxon>
        <taxon>Pezizomycotina</taxon>
        <taxon>Eurotiomycetes</taxon>
        <taxon>Eurotiomycetidae</taxon>
        <taxon>Eurotiales</taxon>
        <taxon>Trichocomaceae</taxon>
        <taxon>Talaromyces</taxon>
        <taxon>Talaromyces sect. Talaromyces</taxon>
    </lineage>
</organism>
<dbReference type="GO" id="GO:0000981">
    <property type="term" value="F:DNA-binding transcription factor activity, RNA polymerase II-specific"/>
    <property type="evidence" value="ECO:0007669"/>
    <property type="project" value="InterPro"/>
</dbReference>
<keyword evidence="5" id="KW-0539">Nucleus</keyword>
<evidence type="ECO:0000256" key="2">
    <source>
        <dbReference type="ARBA" id="ARBA00023015"/>
    </source>
</evidence>
<keyword evidence="8" id="KW-1185">Reference proteome</keyword>
<sequence length="782" mass="86831">MPLQGSDRDLKRRRIAIACNECRDRKRKCDGVRPVCGSCAKRSSPDCVWEEGRSAKGWSNSYVESLRCRIQELENSRQAIADTPSVAISSTKSANQDDPEITPEVSALGFVEEESDGSGVPTHHQQFVPSEAVDISKANSHVLSTNKTTYVSAAMGFQDAKGPASLDNRTPMEGYEGDDESAIDAMGVFGSVGRRESQGPDFFGPSSTLSFLCQARRAMSRSEVSPNCDRQKNAMLDFFQDEAISVGEKSRSPSFEASKNRFSLAGHRLIIPPRNQADALLESYWIKFHSLYPFLHRQSFTKKYLTLWTPSFTYHSAQIPQSQRDRVFALGSQFDTIGEGGDRSELGSAFFGRAKALIDFDMLAQGNIYLVQILILMGQYLQSTDMTSACWNIVGLAIRVAQGIGLHHEPEYCDQGCCSKGNLNQVETEMRRRAWTGCMILDRVLSMTYGRPLMIQPVVSKGSAAPSAIDDEFLSQDPTTPAAQPQDVPSLTECYVQSIKLQNIIGEVLWTLYYGSGNKGNGKLDININLIGASMGNDKLKSGDIQILLNIDKSLCAWSQNLPAWLKPQNYNPRTLANESFGRRTAKFYRQATILHARYLHVRLIMFRPVLSALLHLSSGGPHSEPDNSMESVMHQSMLEQGVNLCVSSACDLVELITDNLEIYNDILPPPWHNVFFALLSFLSVVCVASIELNITKPICKEMFKAVRGRSSKDFSLANRHDVPANLNWGQNSPLLHENSQKSFDNAIFSDEGTANWINDPSEINWLSVFPFVEGFKDGVPF</sequence>
<dbReference type="EMBL" id="MIKG01000013">
    <property type="protein sequence ID" value="RAO70680.1"/>
    <property type="molecule type" value="Genomic_DNA"/>
</dbReference>
<dbReference type="GO" id="GO:0008270">
    <property type="term" value="F:zinc ion binding"/>
    <property type="evidence" value="ECO:0007669"/>
    <property type="project" value="InterPro"/>
</dbReference>
<dbReference type="PANTHER" id="PTHR47424">
    <property type="entry name" value="REGULATORY PROTEIN GAL4"/>
    <property type="match status" value="1"/>
</dbReference>
<dbReference type="GeneID" id="63795908"/>
<dbReference type="CDD" id="cd00067">
    <property type="entry name" value="GAL4"/>
    <property type="match status" value="1"/>
</dbReference>
<dbReference type="InterPro" id="IPR001138">
    <property type="entry name" value="Zn2Cys6_DnaBD"/>
</dbReference>
<evidence type="ECO:0000259" key="6">
    <source>
        <dbReference type="PROSITE" id="PS50048"/>
    </source>
</evidence>
<dbReference type="GO" id="GO:0000435">
    <property type="term" value="P:positive regulation of transcription from RNA polymerase II promoter by galactose"/>
    <property type="evidence" value="ECO:0007669"/>
    <property type="project" value="TreeGrafter"/>
</dbReference>
<dbReference type="RefSeq" id="XP_040735196.1">
    <property type="nucleotide sequence ID" value="XM_040879306.1"/>
</dbReference>
<accession>A0A364L4E7</accession>
<keyword evidence="3" id="KW-0238">DNA-binding</keyword>
<proteinExistence type="predicted"/>
<dbReference type="Gene3D" id="4.10.240.10">
    <property type="entry name" value="Zn(2)-C6 fungal-type DNA-binding domain"/>
    <property type="match status" value="1"/>
</dbReference>
<evidence type="ECO:0000256" key="3">
    <source>
        <dbReference type="ARBA" id="ARBA00023125"/>
    </source>
</evidence>
<dbReference type="Pfam" id="PF00172">
    <property type="entry name" value="Zn_clus"/>
    <property type="match status" value="1"/>
</dbReference>
<evidence type="ECO:0000313" key="8">
    <source>
        <dbReference type="Proteomes" id="UP000249363"/>
    </source>
</evidence>
<dbReference type="GO" id="GO:0000978">
    <property type="term" value="F:RNA polymerase II cis-regulatory region sequence-specific DNA binding"/>
    <property type="evidence" value="ECO:0007669"/>
    <property type="project" value="TreeGrafter"/>
</dbReference>
<protein>
    <recommendedName>
        <fullName evidence="6">Zn(2)-C6 fungal-type domain-containing protein</fullName>
    </recommendedName>
</protein>
<keyword evidence="2" id="KW-0805">Transcription regulation</keyword>
<dbReference type="Pfam" id="PF04082">
    <property type="entry name" value="Fungal_trans"/>
    <property type="match status" value="1"/>
</dbReference>
<dbReference type="AlphaFoldDB" id="A0A364L4E7"/>
<dbReference type="STRING" id="1196081.A0A364L4E7"/>
<gene>
    <name evidence="7" type="ORF">BHQ10_006692</name>
</gene>
<dbReference type="PROSITE" id="PS00463">
    <property type="entry name" value="ZN2_CY6_FUNGAL_1"/>
    <property type="match status" value="1"/>
</dbReference>
<dbReference type="PANTHER" id="PTHR47424:SF3">
    <property type="entry name" value="REGULATORY PROTEIN GAL4"/>
    <property type="match status" value="1"/>
</dbReference>
<dbReference type="PROSITE" id="PS50048">
    <property type="entry name" value="ZN2_CY6_FUNGAL_2"/>
    <property type="match status" value="1"/>
</dbReference>
<evidence type="ECO:0000256" key="5">
    <source>
        <dbReference type="ARBA" id="ARBA00023242"/>
    </source>
</evidence>
<dbReference type="InterPro" id="IPR007219">
    <property type="entry name" value="XnlR_reg_dom"/>
</dbReference>
<reference evidence="7 8" key="1">
    <citation type="journal article" date="2017" name="Biotechnol. Biofuels">
        <title>Differential beta-glucosidase expression as a function of carbon source availability in Talaromyces amestolkiae: a genomic and proteomic approach.</title>
        <authorList>
            <person name="de Eugenio L.I."/>
            <person name="Mendez-Liter J.A."/>
            <person name="Nieto-Dominguez M."/>
            <person name="Alonso L."/>
            <person name="Gil-Munoz J."/>
            <person name="Barriuso J."/>
            <person name="Prieto A."/>
            <person name="Martinez M.J."/>
        </authorList>
    </citation>
    <scope>NUCLEOTIDE SEQUENCE [LARGE SCALE GENOMIC DNA]</scope>
    <source>
        <strain evidence="7 8">CIB</strain>
    </source>
</reference>
<evidence type="ECO:0000313" key="7">
    <source>
        <dbReference type="EMBL" id="RAO70680.1"/>
    </source>
</evidence>
<comment type="caution">
    <text evidence="7">The sequence shown here is derived from an EMBL/GenBank/DDBJ whole genome shotgun (WGS) entry which is preliminary data.</text>
</comment>
<dbReference type="SMART" id="SM00066">
    <property type="entry name" value="GAL4"/>
    <property type="match status" value="1"/>
</dbReference>
<evidence type="ECO:0000256" key="1">
    <source>
        <dbReference type="ARBA" id="ARBA00022723"/>
    </source>
</evidence>
<name>A0A364L4E7_TALAM</name>
<dbReference type="GO" id="GO:0005634">
    <property type="term" value="C:nucleus"/>
    <property type="evidence" value="ECO:0007669"/>
    <property type="project" value="TreeGrafter"/>
</dbReference>
<dbReference type="InterPro" id="IPR036864">
    <property type="entry name" value="Zn2-C6_fun-type_DNA-bd_sf"/>
</dbReference>
<dbReference type="SMART" id="SM00906">
    <property type="entry name" value="Fungal_trans"/>
    <property type="match status" value="1"/>
</dbReference>
<keyword evidence="1" id="KW-0479">Metal-binding</keyword>
<dbReference type="OrthoDB" id="4481633at2759"/>
<dbReference type="CDD" id="cd12148">
    <property type="entry name" value="fungal_TF_MHR"/>
    <property type="match status" value="1"/>
</dbReference>